<proteinExistence type="predicted"/>
<dbReference type="Pfam" id="PF13432">
    <property type="entry name" value="TPR_16"/>
    <property type="match status" value="1"/>
</dbReference>
<sequence length="386" mass="42951">MADSANEAIADNPFKCLLGEISEEQWKVFKALRKHQGDLVEDDDSPLDSASSDIDAPQEATAEKTDAPDAEELRSMLTTKYINGEITFAEFTDRMDLSLTPKEEHCKEADQELDDDFLRPSHRRGRARRLPRDLQGLVGQANLCFARGSYQDAVKMCMEVVRLAPRAAEPFQTLGMIYEALGEPQRALQFSLIGAYLSPQDADEWSRLGELSLEQGDVHQAIACYAVRADPSNAELRFELCSLYEQVGNQQRALACCTALVQQMGHGDACLKLSRELAKVHHQRGNVAAATRVLLNAVKKFPTHVSSEDINMLLELQLAQKMFSAALMVLHSHCGVQLLPLPEGCEELNWELLTDSLAAFERYVGRHQENSRTPGNEQADLLLLLA</sequence>
<gene>
    <name evidence="2" type="ORF">HPB52_001203</name>
</gene>
<dbReference type="PANTHER" id="PTHR23082">
    <property type="entry name" value="TRANSCRIPTION INITIATION FACTOR IIIC TFIIIC , POLYPEPTIDE 3-RELATED"/>
    <property type="match status" value="1"/>
</dbReference>
<reference evidence="2" key="2">
    <citation type="submission" date="2021-09" db="EMBL/GenBank/DDBJ databases">
        <authorList>
            <person name="Jia N."/>
            <person name="Wang J."/>
            <person name="Shi W."/>
            <person name="Du L."/>
            <person name="Sun Y."/>
            <person name="Zhan W."/>
            <person name="Jiang J."/>
            <person name="Wang Q."/>
            <person name="Zhang B."/>
            <person name="Ji P."/>
            <person name="Sakyi L.B."/>
            <person name="Cui X."/>
            <person name="Yuan T."/>
            <person name="Jiang B."/>
            <person name="Yang W."/>
            <person name="Lam T.T.-Y."/>
            <person name="Chang Q."/>
            <person name="Ding S."/>
            <person name="Wang X."/>
            <person name="Zhu J."/>
            <person name="Ruan X."/>
            <person name="Zhao L."/>
            <person name="Wei J."/>
            <person name="Que T."/>
            <person name="Du C."/>
            <person name="Cheng J."/>
            <person name="Dai P."/>
            <person name="Han X."/>
            <person name="Huang E."/>
            <person name="Gao Y."/>
            <person name="Liu J."/>
            <person name="Shao H."/>
            <person name="Ye R."/>
            <person name="Li L."/>
            <person name="Wei W."/>
            <person name="Wang X."/>
            <person name="Wang C."/>
            <person name="Huo Q."/>
            <person name="Li W."/>
            <person name="Guo W."/>
            <person name="Chen H."/>
            <person name="Chen S."/>
            <person name="Zhou L."/>
            <person name="Zhou L."/>
            <person name="Ni X."/>
            <person name="Tian J."/>
            <person name="Zhou Y."/>
            <person name="Sheng Y."/>
            <person name="Liu T."/>
            <person name="Pan Y."/>
            <person name="Xia L."/>
            <person name="Li J."/>
            <person name="Zhao F."/>
            <person name="Cao W."/>
        </authorList>
    </citation>
    <scope>NUCLEOTIDE SEQUENCE</scope>
    <source>
        <strain evidence="2">Rsan-2018</strain>
        <tissue evidence="2">Larvae</tissue>
    </source>
</reference>
<dbReference type="GO" id="GO:0006383">
    <property type="term" value="P:transcription by RNA polymerase III"/>
    <property type="evidence" value="ECO:0007669"/>
    <property type="project" value="InterPro"/>
</dbReference>
<feature type="compositionally biased region" description="Low complexity" evidence="1">
    <location>
        <begin position="47"/>
        <end position="57"/>
    </location>
</feature>
<accession>A0A9D4PUN0</accession>
<dbReference type="SMART" id="SM00028">
    <property type="entry name" value="TPR"/>
    <property type="match status" value="4"/>
</dbReference>
<dbReference type="InterPro" id="IPR039340">
    <property type="entry name" value="Tfc4/TFIIIC-102/Sfc4"/>
</dbReference>
<dbReference type="Proteomes" id="UP000821837">
    <property type="component" value="Unassembled WGS sequence"/>
</dbReference>
<organism evidence="2 3">
    <name type="scientific">Rhipicephalus sanguineus</name>
    <name type="common">Brown dog tick</name>
    <name type="synonym">Ixodes sanguineus</name>
    <dbReference type="NCBI Taxonomy" id="34632"/>
    <lineage>
        <taxon>Eukaryota</taxon>
        <taxon>Metazoa</taxon>
        <taxon>Ecdysozoa</taxon>
        <taxon>Arthropoda</taxon>
        <taxon>Chelicerata</taxon>
        <taxon>Arachnida</taxon>
        <taxon>Acari</taxon>
        <taxon>Parasitiformes</taxon>
        <taxon>Ixodida</taxon>
        <taxon>Ixodoidea</taxon>
        <taxon>Ixodidae</taxon>
        <taxon>Rhipicephalinae</taxon>
        <taxon>Rhipicephalus</taxon>
        <taxon>Rhipicephalus</taxon>
    </lineage>
</organism>
<dbReference type="InterPro" id="IPR011990">
    <property type="entry name" value="TPR-like_helical_dom_sf"/>
</dbReference>
<name>A0A9D4PUN0_RHISA</name>
<protein>
    <submittedName>
        <fullName evidence="2">Uncharacterized protein</fullName>
    </submittedName>
</protein>
<dbReference type="EMBL" id="JABSTV010001250">
    <property type="protein sequence ID" value="KAH7955529.1"/>
    <property type="molecule type" value="Genomic_DNA"/>
</dbReference>
<evidence type="ECO:0000313" key="3">
    <source>
        <dbReference type="Proteomes" id="UP000821837"/>
    </source>
</evidence>
<dbReference type="SUPFAM" id="SSF48452">
    <property type="entry name" value="TPR-like"/>
    <property type="match status" value="1"/>
</dbReference>
<evidence type="ECO:0000256" key="1">
    <source>
        <dbReference type="SAM" id="MobiDB-lite"/>
    </source>
</evidence>
<feature type="region of interest" description="Disordered" evidence="1">
    <location>
        <begin position="38"/>
        <end position="67"/>
    </location>
</feature>
<comment type="caution">
    <text evidence="2">The sequence shown here is derived from an EMBL/GenBank/DDBJ whole genome shotgun (WGS) entry which is preliminary data.</text>
</comment>
<evidence type="ECO:0000313" key="2">
    <source>
        <dbReference type="EMBL" id="KAH7955529.1"/>
    </source>
</evidence>
<dbReference type="PANTHER" id="PTHR23082:SF0">
    <property type="entry name" value="GENERAL TRANSCRIPTION FACTOR 3C POLYPEPTIDE 3"/>
    <property type="match status" value="1"/>
</dbReference>
<reference evidence="2" key="1">
    <citation type="journal article" date="2020" name="Cell">
        <title>Large-Scale Comparative Analyses of Tick Genomes Elucidate Their Genetic Diversity and Vector Capacities.</title>
        <authorList>
            <consortium name="Tick Genome and Microbiome Consortium (TIGMIC)"/>
            <person name="Jia N."/>
            <person name="Wang J."/>
            <person name="Shi W."/>
            <person name="Du L."/>
            <person name="Sun Y."/>
            <person name="Zhan W."/>
            <person name="Jiang J.F."/>
            <person name="Wang Q."/>
            <person name="Zhang B."/>
            <person name="Ji P."/>
            <person name="Bell-Sakyi L."/>
            <person name="Cui X.M."/>
            <person name="Yuan T.T."/>
            <person name="Jiang B.G."/>
            <person name="Yang W.F."/>
            <person name="Lam T.T."/>
            <person name="Chang Q.C."/>
            <person name="Ding S.J."/>
            <person name="Wang X.J."/>
            <person name="Zhu J.G."/>
            <person name="Ruan X.D."/>
            <person name="Zhao L."/>
            <person name="Wei J.T."/>
            <person name="Ye R.Z."/>
            <person name="Que T.C."/>
            <person name="Du C.H."/>
            <person name="Zhou Y.H."/>
            <person name="Cheng J.X."/>
            <person name="Dai P.F."/>
            <person name="Guo W.B."/>
            <person name="Han X.H."/>
            <person name="Huang E.J."/>
            <person name="Li L.F."/>
            <person name="Wei W."/>
            <person name="Gao Y.C."/>
            <person name="Liu J.Z."/>
            <person name="Shao H.Z."/>
            <person name="Wang X."/>
            <person name="Wang C.C."/>
            <person name="Yang T.C."/>
            <person name="Huo Q.B."/>
            <person name="Li W."/>
            <person name="Chen H.Y."/>
            <person name="Chen S.E."/>
            <person name="Zhou L.G."/>
            <person name="Ni X.B."/>
            <person name="Tian J.H."/>
            <person name="Sheng Y."/>
            <person name="Liu T."/>
            <person name="Pan Y.S."/>
            <person name="Xia L.Y."/>
            <person name="Li J."/>
            <person name="Zhao F."/>
            <person name="Cao W.C."/>
        </authorList>
    </citation>
    <scope>NUCLEOTIDE SEQUENCE</scope>
    <source>
        <strain evidence="2">Rsan-2018</strain>
    </source>
</reference>
<dbReference type="InterPro" id="IPR019734">
    <property type="entry name" value="TPR_rpt"/>
</dbReference>
<dbReference type="Gene3D" id="1.25.40.10">
    <property type="entry name" value="Tetratricopeptide repeat domain"/>
    <property type="match status" value="1"/>
</dbReference>
<dbReference type="AlphaFoldDB" id="A0A9D4PUN0"/>
<keyword evidence="3" id="KW-1185">Reference proteome</keyword>
<dbReference type="VEuPathDB" id="VectorBase:RSAN_031726"/>
<dbReference type="GO" id="GO:0000127">
    <property type="term" value="C:transcription factor TFIIIC complex"/>
    <property type="evidence" value="ECO:0007669"/>
    <property type="project" value="TreeGrafter"/>
</dbReference>